<feature type="chain" id="PRO_5026705015" evidence="1">
    <location>
        <begin position="23"/>
        <end position="128"/>
    </location>
</feature>
<keyword evidence="3" id="KW-1185">Reference proteome</keyword>
<dbReference type="KEGG" id="gms:SOIL9_84550"/>
<evidence type="ECO:0000313" key="3">
    <source>
        <dbReference type="Proteomes" id="UP000464178"/>
    </source>
</evidence>
<evidence type="ECO:0000313" key="2">
    <source>
        <dbReference type="EMBL" id="VTR99624.1"/>
    </source>
</evidence>
<feature type="signal peptide" evidence="1">
    <location>
        <begin position="1"/>
        <end position="22"/>
    </location>
</feature>
<reference evidence="2 3" key="1">
    <citation type="submission" date="2019-05" db="EMBL/GenBank/DDBJ databases">
        <authorList>
            <consortium name="Science for Life Laboratories"/>
        </authorList>
    </citation>
    <scope>NUCLEOTIDE SEQUENCE [LARGE SCALE GENOMIC DNA]</scope>
    <source>
        <strain evidence="2">Soil9</strain>
    </source>
</reference>
<dbReference type="EMBL" id="LR593886">
    <property type="protein sequence ID" value="VTR99624.1"/>
    <property type="molecule type" value="Genomic_DNA"/>
</dbReference>
<accession>A0A6P2DEP0</accession>
<evidence type="ECO:0000256" key="1">
    <source>
        <dbReference type="SAM" id="SignalP"/>
    </source>
</evidence>
<keyword evidence="1" id="KW-0732">Signal</keyword>
<sequence length="128" mass="14459">MKLGTLVLVCLTAFFASPFTSAADEPKREPKPRFKGVEVYSWKNDKGVWQFAIVDGTNRNKTENEVKTAPTVYAGADKFTTALKFLAENEMVFWTHQIKGFEFPPKDDLKKIDEAAKAAKVQLERAEK</sequence>
<gene>
    <name evidence="2" type="ORF">SOIL9_84550</name>
</gene>
<proteinExistence type="predicted"/>
<dbReference type="AlphaFoldDB" id="A0A6P2DEP0"/>
<protein>
    <submittedName>
        <fullName evidence="2">Uncharacterized protein</fullName>
    </submittedName>
</protein>
<dbReference type="Proteomes" id="UP000464178">
    <property type="component" value="Chromosome"/>
</dbReference>
<name>A0A6P2DEP0_9BACT</name>
<organism evidence="2 3">
    <name type="scientific">Gemmata massiliana</name>
    <dbReference type="NCBI Taxonomy" id="1210884"/>
    <lineage>
        <taxon>Bacteria</taxon>
        <taxon>Pseudomonadati</taxon>
        <taxon>Planctomycetota</taxon>
        <taxon>Planctomycetia</taxon>
        <taxon>Gemmatales</taxon>
        <taxon>Gemmataceae</taxon>
        <taxon>Gemmata</taxon>
    </lineage>
</organism>
<dbReference type="RefSeq" id="WP_162671932.1">
    <property type="nucleotide sequence ID" value="NZ_LR593886.1"/>
</dbReference>